<dbReference type="Proteomes" id="UP000272888">
    <property type="component" value="Unassembled WGS sequence"/>
</dbReference>
<dbReference type="AlphaFoldDB" id="A0A3A8N8Y9"/>
<evidence type="ECO:0000313" key="2">
    <source>
        <dbReference type="Proteomes" id="UP000272888"/>
    </source>
</evidence>
<dbReference type="EMBL" id="RAWB01000904">
    <property type="protein sequence ID" value="RKH37605.1"/>
    <property type="molecule type" value="Genomic_DNA"/>
</dbReference>
<accession>A0A3A8N8Y9</accession>
<gene>
    <name evidence="1" type="ORF">D7V93_41900</name>
</gene>
<evidence type="ECO:0000313" key="1">
    <source>
        <dbReference type="EMBL" id="RKH37605.1"/>
    </source>
</evidence>
<organism evidence="1 2">
    <name type="scientific">Corallococcus llansteffanensis</name>
    <dbReference type="NCBI Taxonomy" id="2316731"/>
    <lineage>
        <taxon>Bacteria</taxon>
        <taxon>Pseudomonadati</taxon>
        <taxon>Myxococcota</taxon>
        <taxon>Myxococcia</taxon>
        <taxon>Myxococcales</taxon>
        <taxon>Cystobacterineae</taxon>
        <taxon>Myxococcaceae</taxon>
        <taxon>Corallococcus</taxon>
    </lineage>
</organism>
<keyword evidence="2" id="KW-1185">Reference proteome</keyword>
<comment type="caution">
    <text evidence="1">The sequence shown here is derived from an EMBL/GenBank/DDBJ whole genome shotgun (WGS) entry which is preliminary data.</text>
</comment>
<reference evidence="2" key="1">
    <citation type="submission" date="2018-09" db="EMBL/GenBank/DDBJ databases">
        <authorList>
            <person name="Livingstone P.G."/>
            <person name="Whitworth D.E."/>
        </authorList>
    </citation>
    <scope>NUCLEOTIDE SEQUENCE [LARGE SCALE GENOMIC DNA]</scope>
    <source>
        <strain evidence="2">CA051B</strain>
    </source>
</reference>
<dbReference type="SUPFAM" id="SSF56935">
    <property type="entry name" value="Porins"/>
    <property type="match status" value="1"/>
</dbReference>
<protein>
    <recommendedName>
        <fullName evidence="3">TonB-dependent receptor</fullName>
    </recommendedName>
</protein>
<sequence length="148" mass="16422">MGEGEGYLPYVFEQAHSVNAALSYRFAFATVGAVAHFNTGRPESGQFGYRTQRPGTDADGNEEWMPVGRDAVDRLPAFFRLDLRASRSWVFENFVLDAYLDVFNVTARSEAISYEYGYEAPPGQPVALKKKRVGFPVILPTLGVKGSF</sequence>
<evidence type="ECO:0008006" key="3">
    <source>
        <dbReference type="Google" id="ProtNLM"/>
    </source>
</evidence>
<name>A0A3A8N8Y9_9BACT</name>
<proteinExistence type="predicted"/>